<organism evidence="2 3">
    <name type="scientific">Aspergillus carbonarius (strain ITEM 5010)</name>
    <dbReference type="NCBI Taxonomy" id="602072"/>
    <lineage>
        <taxon>Eukaryota</taxon>
        <taxon>Fungi</taxon>
        <taxon>Dikarya</taxon>
        <taxon>Ascomycota</taxon>
        <taxon>Pezizomycotina</taxon>
        <taxon>Eurotiomycetes</taxon>
        <taxon>Eurotiomycetidae</taxon>
        <taxon>Eurotiales</taxon>
        <taxon>Aspergillaceae</taxon>
        <taxon>Aspergillus</taxon>
        <taxon>Aspergillus subgen. Circumdati</taxon>
    </lineage>
</organism>
<dbReference type="VEuPathDB" id="FungiDB:ASPCADRAFT_7956"/>
<name>A0A1R3REU0_ASPC5</name>
<proteinExistence type="predicted"/>
<keyword evidence="3" id="KW-1185">Reference proteome</keyword>
<dbReference type="EMBL" id="KV907505">
    <property type="protein sequence ID" value="OOF93006.1"/>
    <property type="molecule type" value="Genomic_DNA"/>
</dbReference>
<dbReference type="Proteomes" id="UP000188318">
    <property type="component" value="Unassembled WGS sequence"/>
</dbReference>
<protein>
    <submittedName>
        <fullName evidence="2">Uncharacterized protein</fullName>
    </submittedName>
</protein>
<dbReference type="OrthoDB" id="4500002at2759"/>
<feature type="region of interest" description="Disordered" evidence="1">
    <location>
        <begin position="249"/>
        <end position="273"/>
    </location>
</feature>
<gene>
    <name evidence="2" type="ORF">ASPCADRAFT_7956</name>
</gene>
<feature type="compositionally biased region" description="Low complexity" evidence="1">
    <location>
        <begin position="19"/>
        <end position="29"/>
    </location>
</feature>
<dbReference type="AlphaFoldDB" id="A0A1R3REU0"/>
<sequence>MDDIINTMDQEDLLLSIATTTTTPSLNPNTYPPPTTCTTRNSTHKKRTYDNDDSDSSPSSTQLQPQKRLRLPSPFTLQAERLEEALNREIQAQEDEITMHRYRMLNRRVLNEAHDRMFRFAMFPDQARDGEYNLQLRRCYELQRREEVMGDGDMDVDVEGEVGDGNGNDREGEEMVVSSAGATANSSPVHRTHHIHIEDNVAPMRKKGCLTGVGGSARTGMGEFAIYEDQETGYDVGVNHHEVGVYRDWDDDKENLDEGDEITNGTETETESLLQVDADHQMEGDALEGEDANDAEEAEELEYADTEVDPMDEALGDQLRRRRSYGLRQQRQHLASHAEGLSVPEASLNPLLQSEALGDEGSQSTGVGRGRRGTRRL</sequence>
<feature type="compositionally biased region" description="Acidic residues" evidence="1">
    <location>
        <begin position="251"/>
        <end position="261"/>
    </location>
</feature>
<dbReference type="OMA" id="NEAHDRA"/>
<reference evidence="3" key="1">
    <citation type="journal article" date="2017" name="Genome Biol.">
        <title>Comparative genomics reveals high biological diversity and specific adaptations in the industrially and medically important fungal genus Aspergillus.</title>
        <authorList>
            <person name="de Vries R.P."/>
            <person name="Riley R."/>
            <person name="Wiebenga A."/>
            <person name="Aguilar-Osorio G."/>
            <person name="Amillis S."/>
            <person name="Uchima C.A."/>
            <person name="Anderluh G."/>
            <person name="Asadollahi M."/>
            <person name="Askin M."/>
            <person name="Barry K."/>
            <person name="Battaglia E."/>
            <person name="Bayram O."/>
            <person name="Benocci T."/>
            <person name="Braus-Stromeyer S.A."/>
            <person name="Caldana C."/>
            <person name="Canovas D."/>
            <person name="Cerqueira G.C."/>
            <person name="Chen F."/>
            <person name="Chen W."/>
            <person name="Choi C."/>
            <person name="Clum A."/>
            <person name="Dos Santos R.A."/>
            <person name="Damasio A.R."/>
            <person name="Diallinas G."/>
            <person name="Emri T."/>
            <person name="Fekete E."/>
            <person name="Flipphi M."/>
            <person name="Freyberg S."/>
            <person name="Gallo A."/>
            <person name="Gournas C."/>
            <person name="Habgood R."/>
            <person name="Hainaut M."/>
            <person name="Harispe M.L."/>
            <person name="Henrissat B."/>
            <person name="Hilden K.S."/>
            <person name="Hope R."/>
            <person name="Hossain A."/>
            <person name="Karabika E."/>
            <person name="Karaffa L."/>
            <person name="Karanyi Z."/>
            <person name="Krasevec N."/>
            <person name="Kuo A."/>
            <person name="Kusch H."/>
            <person name="LaButti K."/>
            <person name="Lagendijk E.L."/>
            <person name="Lapidus A."/>
            <person name="Levasseur A."/>
            <person name="Lindquist E."/>
            <person name="Lipzen A."/>
            <person name="Logrieco A.F."/>
            <person name="MacCabe A."/>
            <person name="Maekelae M.R."/>
            <person name="Malavazi I."/>
            <person name="Melin P."/>
            <person name="Meyer V."/>
            <person name="Mielnichuk N."/>
            <person name="Miskei M."/>
            <person name="Molnar A.P."/>
            <person name="Mule G."/>
            <person name="Ngan C.Y."/>
            <person name="Orejas M."/>
            <person name="Orosz E."/>
            <person name="Ouedraogo J.P."/>
            <person name="Overkamp K.M."/>
            <person name="Park H.-S."/>
            <person name="Perrone G."/>
            <person name="Piumi F."/>
            <person name="Punt P.J."/>
            <person name="Ram A.F."/>
            <person name="Ramon A."/>
            <person name="Rauscher S."/>
            <person name="Record E."/>
            <person name="Riano-Pachon D.M."/>
            <person name="Robert V."/>
            <person name="Roehrig J."/>
            <person name="Ruller R."/>
            <person name="Salamov A."/>
            <person name="Salih N.S."/>
            <person name="Samson R.A."/>
            <person name="Sandor E."/>
            <person name="Sanguinetti M."/>
            <person name="Schuetze T."/>
            <person name="Sepcic K."/>
            <person name="Shelest E."/>
            <person name="Sherlock G."/>
            <person name="Sophianopoulou V."/>
            <person name="Squina F.M."/>
            <person name="Sun H."/>
            <person name="Susca A."/>
            <person name="Todd R.B."/>
            <person name="Tsang A."/>
            <person name="Unkles S.E."/>
            <person name="van de Wiele N."/>
            <person name="van Rossen-Uffink D."/>
            <person name="Oliveira J.V."/>
            <person name="Vesth T.C."/>
            <person name="Visser J."/>
            <person name="Yu J.-H."/>
            <person name="Zhou M."/>
            <person name="Andersen M.R."/>
            <person name="Archer D.B."/>
            <person name="Baker S.E."/>
            <person name="Benoit I."/>
            <person name="Brakhage A.A."/>
            <person name="Braus G.H."/>
            <person name="Fischer R."/>
            <person name="Frisvad J.C."/>
            <person name="Goldman G.H."/>
            <person name="Houbraken J."/>
            <person name="Oakley B."/>
            <person name="Pocsi I."/>
            <person name="Scazzocchio C."/>
            <person name="Seiboth B."/>
            <person name="vanKuyk P.A."/>
            <person name="Wortman J."/>
            <person name="Dyer P.S."/>
            <person name="Grigoriev I.V."/>
        </authorList>
    </citation>
    <scope>NUCLEOTIDE SEQUENCE [LARGE SCALE GENOMIC DNA]</scope>
    <source>
        <strain evidence="3">ITEM 5010</strain>
    </source>
</reference>
<evidence type="ECO:0000313" key="2">
    <source>
        <dbReference type="EMBL" id="OOF93006.1"/>
    </source>
</evidence>
<feature type="compositionally biased region" description="Polar residues" evidence="1">
    <location>
        <begin position="263"/>
        <end position="273"/>
    </location>
</feature>
<evidence type="ECO:0000313" key="3">
    <source>
        <dbReference type="Proteomes" id="UP000188318"/>
    </source>
</evidence>
<evidence type="ECO:0000256" key="1">
    <source>
        <dbReference type="SAM" id="MobiDB-lite"/>
    </source>
</evidence>
<feature type="region of interest" description="Disordered" evidence="1">
    <location>
        <begin position="19"/>
        <end position="66"/>
    </location>
</feature>
<feature type="region of interest" description="Disordered" evidence="1">
    <location>
        <begin position="330"/>
        <end position="377"/>
    </location>
</feature>
<accession>A0A1R3REU0</accession>